<organism evidence="2">
    <name type="scientific">marine metagenome</name>
    <dbReference type="NCBI Taxonomy" id="408172"/>
    <lineage>
        <taxon>unclassified sequences</taxon>
        <taxon>metagenomes</taxon>
        <taxon>ecological metagenomes</taxon>
    </lineage>
</organism>
<accession>A0A382G5W9</accession>
<protein>
    <recommendedName>
        <fullName evidence="3">Type IV pilus biogenesis protein PilP</fullName>
    </recommendedName>
</protein>
<evidence type="ECO:0000256" key="1">
    <source>
        <dbReference type="SAM" id="MobiDB-lite"/>
    </source>
</evidence>
<feature type="non-terminal residue" evidence="2">
    <location>
        <position position="310"/>
    </location>
</feature>
<evidence type="ECO:0008006" key="3">
    <source>
        <dbReference type="Google" id="ProtNLM"/>
    </source>
</evidence>
<feature type="compositionally biased region" description="Basic and acidic residues" evidence="1">
    <location>
        <begin position="250"/>
        <end position="269"/>
    </location>
</feature>
<reference evidence="2" key="1">
    <citation type="submission" date="2018-05" db="EMBL/GenBank/DDBJ databases">
        <authorList>
            <person name="Lanie J.A."/>
            <person name="Ng W.-L."/>
            <person name="Kazmierczak K.M."/>
            <person name="Andrzejewski T.M."/>
            <person name="Davidsen T.M."/>
            <person name="Wayne K.J."/>
            <person name="Tettelin H."/>
            <person name="Glass J.I."/>
            <person name="Rusch D."/>
            <person name="Podicherti R."/>
            <person name="Tsui H.-C.T."/>
            <person name="Winkler M.E."/>
        </authorList>
    </citation>
    <scope>NUCLEOTIDE SEQUENCE</scope>
</reference>
<evidence type="ECO:0000313" key="2">
    <source>
        <dbReference type="EMBL" id="SVB69973.1"/>
    </source>
</evidence>
<feature type="region of interest" description="Disordered" evidence="1">
    <location>
        <begin position="214"/>
        <end position="310"/>
    </location>
</feature>
<proteinExistence type="predicted"/>
<dbReference type="EMBL" id="UINC01053452">
    <property type="protein sequence ID" value="SVB69973.1"/>
    <property type="molecule type" value="Genomic_DNA"/>
</dbReference>
<gene>
    <name evidence="2" type="ORF">METZ01_LOCUS222827</name>
</gene>
<sequence>MSEGVVKWFCFSFFGMISVLFAADEPLPSPLGADPTGIITNTASLTIGATNSPAGEVLPIVEGGTNTVLSAEERKNAEFEKARKEQEEGYQKKLADAEEKWRAATNKLGVYHLIPERNPFKLTKQEIEKPKVRIVSTTTVGVPHLAGISMLRNNMRAVLRINPLGGGAASYEFLEVGQSLNGVEVLKIDPKEGLVEVRVKNKTHSLELDKNTLASFQSTARRPSGLSFRQGSSRPSGTSPRGGSQSSKGTSDREKRIAEWRKREEERRKGGGSRTSPQRPSGSSKGGLRGVPRRGGSSSLEKVRPIGSDL</sequence>
<name>A0A382G5W9_9ZZZZ</name>
<dbReference type="AlphaFoldDB" id="A0A382G5W9"/>
<feature type="compositionally biased region" description="Low complexity" evidence="1">
    <location>
        <begin position="229"/>
        <end position="247"/>
    </location>
</feature>